<proteinExistence type="predicted"/>
<dbReference type="Proteomes" id="UP001153269">
    <property type="component" value="Unassembled WGS sequence"/>
</dbReference>
<dbReference type="EMBL" id="CADEAL010004418">
    <property type="protein sequence ID" value="CAB1459120.1"/>
    <property type="molecule type" value="Genomic_DNA"/>
</dbReference>
<gene>
    <name evidence="2" type="ORF">PLEPLA_LOCUS46956</name>
</gene>
<evidence type="ECO:0000256" key="1">
    <source>
        <dbReference type="SAM" id="MobiDB-lite"/>
    </source>
</evidence>
<comment type="caution">
    <text evidence="2">The sequence shown here is derived from an EMBL/GenBank/DDBJ whole genome shotgun (WGS) entry which is preliminary data.</text>
</comment>
<feature type="region of interest" description="Disordered" evidence="1">
    <location>
        <begin position="1"/>
        <end position="46"/>
    </location>
</feature>
<accession>A0A9N7ZCB4</accession>
<reference evidence="2" key="1">
    <citation type="submission" date="2020-03" db="EMBL/GenBank/DDBJ databases">
        <authorList>
            <person name="Weist P."/>
        </authorList>
    </citation>
    <scope>NUCLEOTIDE SEQUENCE</scope>
</reference>
<keyword evidence="3" id="KW-1185">Reference proteome</keyword>
<evidence type="ECO:0000313" key="2">
    <source>
        <dbReference type="EMBL" id="CAB1459120.1"/>
    </source>
</evidence>
<dbReference type="AlphaFoldDB" id="A0A9N7ZCB4"/>
<name>A0A9N7ZCB4_PLEPL</name>
<evidence type="ECO:0000313" key="3">
    <source>
        <dbReference type="Proteomes" id="UP001153269"/>
    </source>
</evidence>
<sequence>MTIVDSPSPLAMEDETGKKDKHRTQSGGDGATEQAAGLTPPVMDGGSESVRMALCKWGRHPSIAPVIMGDGRAACGPPGTKAAILGARCLLLGSRGGGEE</sequence>
<protein>
    <submittedName>
        <fullName evidence="2">Uncharacterized protein</fullName>
    </submittedName>
</protein>
<organism evidence="2 3">
    <name type="scientific">Pleuronectes platessa</name>
    <name type="common">European plaice</name>
    <dbReference type="NCBI Taxonomy" id="8262"/>
    <lineage>
        <taxon>Eukaryota</taxon>
        <taxon>Metazoa</taxon>
        <taxon>Chordata</taxon>
        <taxon>Craniata</taxon>
        <taxon>Vertebrata</taxon>
        <taxon>Euteleostomi</taxon>
        <taxon>Actinopterygii</taxon>
        <taxon>Neopterygii</taxon>
        <taxon>Teleostei</taxon>
        <taxon>Neoteleostei</taxon>
        <taxon>Acanthomorphata</taxon>
        <taxon>Carangaria</taxon>
        <taxon>Pleuronectiformes</taxon>
        <taxon>Pleuronectoidei</taxon>
        <taxon>Pleuronectidae</taxon>
        <taxon>Pleuronectes</taxon>
    </lineage>
</organism>